<protein>
    <recommendedName>
        <fullName evidence="3">RRM domain-containing protein</fullName>
    </recommendedName>
</protein>
<dbReference type="PROSITE" id="PS50102">
    <property type="entry name" value="RRM"/>
    <property type="match status" value="1"/>
</dbReference>
<dbReference type="PANTHER" id="PTHR48027">
    <property type="entry name" value="HETEROGENEOUS NUCLEAR RIBONUCLEOPROTEIN 87F-RELATED"/>
    <property type="match status" value="1"/>
</dbReference>
<name>A0AA88V925_9ASTE</name>
<evidence type="ECO:0000313" key="5">
    <source>
        <dbReference type="Proteomes" id="UP001188597"/>
    </source>
</evidence>
<dbReference type="InterPro" id="IPR052462">
    <property type="entry name" value="SLIRP/GR-RBP-like"/>
</dbReference>
<evidence type="ECO:0000256" key="1">
    <source>
        <dbReference type="ARBA" id="ARBA00022884"/>
    </source>
</evidence>
<dbReference type="AlphaFoldDB" id="A0AA88V925"/>
<dbReference type="InterPro" id="IPR000504">
    <property type="entry name" value="RRM_dom"/>
</dbReference>
<comment type="caution">
    <text evidence="4">The sequence shown here is derived from an EMBL/GenBank/DDBJ whole genome shotgun (WGS) entry which is preliminary data.</text>
</comment>
<evidence type="ECO:0000259" key="3">
    <source>
        <dbReference type="PROSITE" id="PS50102"/>
    </source>
</evidence>
<evidence type="ECO:0000313" key="4">
    <source>
        <dbReference type="EMBL" id="KAK3004207.1"/>
    </source>
</evidence>
<keyword evidence="1 2" id="KW-0694">RNA-binding</keyword>
<evidence type="ECO:0000256" key="2">
    <source>
        <dbReference type="PROSITE-ProRule" id="PRU00176"/>
    </source>
</evidence>
<dbReference type="Gene3D" id="3.30.70.330">
    <property type="match status" value="1"/>
</dbReference>
<organism evidence="4 5">
    <name type="scientific">Escallonia herrerae</name>
    <dbReference type="NCBI Taxonomy" id="1293975"/>
    <lineage>
        <taxon>Eukaryota</taxon>
        <taxon>Viridiplantae</taxon>
        <taxon>Streptophyta</taxon>
        <taxon>Embryophyta</taxon>
        <taxon>Tracheophyta</taxon>
        <taxon>Spermatophyta</taxon>
        <taxon>Magnoliopsida</taxon>
        <taxon>eudicotyledons</taxon>
        <taxon>Gunneridae</taxon>
        <taxon>Pentapetalae</taxon>
        <taxon>asterids</taxon>
        <taxon>campanulids</taxon>
        <taxon>Escalloniales</taxon>
        <taxon>Escalloniaceae</taxon>
        <taxon>Escallonia</taxon>
    </lineage>
</organism>
<accession>A0AA88V925</accession>
<dbReference type="EMBL" id="JAVXUP010002292">
    <property type="protein sequence ID" value="KAK3004207.1"/>
    <property type="molecule type" value="Genomic_DNA"/>
</dbReference>
<dbReference type="Pfam" id="PF00076">
    <property type="entry name" value="RRM_1"/>
    <property type="match status" value="1"/>
</dbReference>
<feature type="domain" description="RRM" evidence="3">
    <location>
        <begin position="100"/>
        <end position="153"/>
    </location>
</feature>
<proteinExistence type="predicted"/>
<gene>
    <name evidence="4" type="ORF">RJ639_018514</name>
</gene>
<dbReference type="InterPro" id="IPR035979">
    <property type="entry name" value="RBD_domain_sf"/>
</dbReference>
<dbReference type="Proteomes" id="UP001188597">
    <property type="component" value="Unassembled WGS sequence"/>
</dbReference>
<dbReference type="InterPro" id="IPR012677">
    <property type="entry name" value="Nucleotide-bd_a/b_plait_sf"/>
</dbReference>
<sequence length="153" mass="17099">MSSDVLTDFSKGSKGVVEVLAEFGSGLPCFCDNIRLWSNDGQWGPLSKLYIVALLMDESQIYWKPLHPWICFAFAYILQLGTPDLLACRLRLDNCLCYWLSFYTTEKGLSQAFSQYGHVVQATIVMDKVSDRSKGFGFVTFASADEAGKPSQK</sequence>
<reference evidence="4" key="1">
    <citation type="submission" date="2022-12" db="EMBL/GenBank/DDBJ databases">
        <title>Draft genome assemblies for two species of Escallonia (Escalloniales).</title>
        <authorList>
            <person name="Chanderbali A."/>
            <person name="Dervinis C."/>
            <person name="Anghel I."/>
            <person name="Soltis D."/>
            <person name="Soltis P."/>
            <person name="Zapata F."/>
        </authorList>
    </citation>
    <scope>NUCLEOTIDE SEQUENCE</scope>
    <source>
        <strain evidence="4">UCBG64.0493</strain>
        <tissue evidence="4">Leaf</tissue>
    </source>
</reference>
<keyword evidence="5" id="KW-1185">Reference proteome</keyword>
<dbReference type="SUPFAM" id="SSF54928">
    <property type="entry name" value="RNA-binding domain, RBD"/>
    <property type="match status" value="1"/>
</dbReference>
<dbReference type="GO" id="GO:0003723">
    <property type="term" value="F:RNA binding"/>
    <property type="evidence" value="ECO:0007669"/>
    <property type="project" value="UniProtKB-UniRule"/>
</dbReference>